<dbReference type="InterPro" id="IPR011904">
    <property type="entry name" value="Ac_CoA_lig"/>
</dbReference>
<dbReference type="Pfam" id="PF16177">
    <property type="entry name" value="ACAS_N"/>
    <property type="match status" value="1"/>
</dbReference>
<dbReference type="AlphaFoldDB" id="A0A6S8M0I1"/>
<evidence type="ECO:0000259" key="7">
    <source>
        <dbReference type="Pfam" id="PF13193"/>
    </source>
</evidence>
<dbReference type="NCBIfam" id="TIGR02188">
    <property type="entry name" value="Ac_CoA_lig_AcsA"/>
    <property type="match status" value="1"/>
</dbReference>
<name>A0A6S8M0I1_DUNTE</name>
<dbReference type="EC" id="6.2.1.1" evidence="5"/>
<evidence type="ECO:0000313" key="10">
    <source>
        <dbReference type="EMBL" id="CAE0500075.1"/>
    </source>
</evidence>
<comment type="similarity">
    <text evidence="1 5">Belongs to the ATP-dependent AMP-binding enzyme family.</text>
</comment>
<feature type="domain" description="AMP-binding enzyme C-terminal" evidence="7">
    <location>
        <begin position="530"/>
        <end position="566"/>
    </location>
</feature>
<dbReference type="EMBL" id="HBIP01025172">
    <property type="protein sequence ID" value="CAE0500075.1"/>
    <property type="molecule type" value="Transcribed_RNA"/>
</dbReference>
<gene>
    <name evidence="9" type="ORF">DTER00134_LOCUS15147</name>
    <name evidence="10" type="ORF">DTER00134_LOCUS15148</name>
</gene>
<feature type="domain" description="AMP-dependent synthetase/ligase" evidence="6">
    <location>
        <begin position="79"/>
        <end position="474"/>
    </location>
</feature>
<feature type="domain" description="Acetyl-coenzyme A synthetase N-terminal" evidence="8">
    <location>
        <begin position="11"/>
        <end position="72"/>
    </location>
</feature>
<evidence type="ECO:0000256" key="4">
    <source>
        <dbReference type="ARBA" id="ARBA00022840"/>
    </source>
</evidence>
<accession>A0A6S8M0I1</accession>
<evidence type="ECO:0000313" key="9">
    <source>
        <dbReference type="EMBL" id="CAE0500074.1"/>
    </source>
</evidence>
<sequence>MDMDIQSTADYEALYTESTTNGESFWNKHARALLFWSRPWSGPVCKANLDVRKGPVSISWFEGAQTNAAYNCVDRHVEAGHGDRVALFWEGNDPCHSVSVTYKQLQDRVYQITNYLTSIGVKQGDGVTIYMPMIPELCATMLACARIGAVHSVVFAGFSADALCGRILDSRPRVVITATGSKRGTKAIPLKGIVDEALALCEKAGHNVEVCLVYDHSLVMDRSSIHMRAGRDVWWQDTVAVQPCNQAPIVWVDAEHPLFQLYTSGSTGQPKGVLHTTGGYLVGTALTFKYVFDYQPSDVYWCTADCGWITGHSYLTYGPMLNMATQVIFEGVPTYPDPGRCWEIVDKYKVSIFYTAPTAVRALHAKGDEWVTRHSRASLRLLGSVGEPINPDAHRWYKDVVGGGRCPIMDTWWQTETGAHMIAPLPRAMQQKPGSAALPFFGVSPAIVDEKGNVLQGECEGHLVITQPWPSMMRTIAGDHARFEQTYFQVHPGMYFTGDGARRDAEGYYWIIGRVDDVINVSGHRIGTAEVENALEAHPAVAEAAVVPVDHAIKGQGMYAFITLMGVSELC</sequence>
<dbReference type="PANTHER" id="PTHR24095:SF14">
    <property type="entry name" value="ACETYL-COENZYME A SYNTHETASE 1"/>
    <property type="match status" value="1"/>
</dbReference>
<dbReference type="InterPro" id="IPR042099">
    <property type="entry name" value="ANL_N_sf"/>
</dbReference>
<dbReference type="Gene3D" id="3.40.50.12780">
    <property type="entry name" value="N-terminal domain of ligase-like"/>
    <property type="match status" value="1"/>
</dbReference>
<dbReference type="Pfam" id="PF13193">
    <property type="entry name" value="AMP-binding_C"/>
    <property type="match status" value="1"/>
</dbReference>
<dbReference type="GO" id="GO:0003987">
    <property type="term" value="F:acetate-CoA ligase activity"/>
    <property type="evidence" value="ECO:0007669"/>
    <property type="project" value="UniProtKB-UniRule"/>
</dbReference>
<protein>
    <recommendedName>
        <fullName evidence="5">Acetyl-coenzyme A synthetase</fullName>
        <ecNumber evidence="5">6.2.1.1</ecNumber>
    </recommendedName>
</protein>
<keyword evidence="4 5" id="KW-0067">ATP-binding</keyword>
<keyword evidence="3 5" id="KW-0547">Nucleotide-binding</keyword>
<reference evidence="9" key="1">
    <citation type="submission" date="2021-01" db="EMBL/GenBank/DDBJ databases">
        <authorList>
            <person name="Corre E."/>
            <person name="Pelletier E."/>
            <person name="Niang G."/>
            <person name="Scheremetjew M."/>
            <person name="Finn R."/>
            <person name="Kale V."/>
            <person name="Holt S."/>
            <person name="Cochrane G."/>
            <person name="Meng A."/>
            <person name="Brown T."/>
            <person name="Cohen L."/>
        </authorList>
    </citation>
    <scope>NUCLEOTIDE SEQUENCE</scope>
    <source>
        <strain evidence="9">CCMP1320</strain>
    </source>
</reference>
<comment type="catalytic activity">
    <reaction evidence="5">
        <text>acetate + ATP + CoA = acetyl-CoA + AMP + diphosphate</text>
        <dbReference type="Rhea" id="RHEA:23176"/>
        <dbReference type="ChEBI" id="CHEBI:30089"/>
        <dbReference type="ChEBI" id="CHEBI:30616"/>
        <dbReference type="ChEBI" id="CHEBI:33019"/>
        <dbReference type="ChEBI" id="CHEBI:57287"/>
        <dbReference type="ChEBI" id="CHEBI:57288"/>
        <dbReference type="ChEBI" id="CHEBI:456215"/>
        <dbReference type="EC" id="6.2.1.1"/>
    </reaction>
</comment>
<dbReference type="FunFam" id="3.40.50.12780:FF:000001">
    <property type="entry name" value="Acetyl-coenzyme A synthetase"/>
    <property type="match status" value="1"/>
</dbReference>
<evidence type="ECO:0000256" key="2">
    <source>
        <dbReference type="ARBA" id="ARBA00022598"/>
    </source>
</evidence>
<dbReference type="InterPro" id="IPR032387">
    <property type="entry name" value="ACAS_N"/>
</dbReference>
<dbReference type="GO" id="GO:0016208">
    <property type="term" value="F:AMP binding"/>
    <property type="evidence" value="ECO:0007669"/>
    <property type="project" value="InterPro"/>
</dbReference>
<dbReference type="InterPro" id="IPR025110">
    <property type="entry name" value="AMP-bd_C"/>
</dbReference>
<proteinExistence type="inferred from homology"/>
<dbReference type="GO" id="GO:0019427">
    <property type="term" value="P:acetyl-CoA biosynthetic process from acetate"/>
    <property type="evidence" value="ECO:0007669"/>
    <property type="project" value="InterPro"/>
</dbReference>
<organism evidence="9">
    <name type="scientific">Dunaliella tertiolecta</name>
    <name type="common">Green alga</name>
    <dbReference type="NCBI Taxonomy" id="3047"/>
    <lineage>
        <taxon>Eukaryota</taxon>
        <taxon>Viridiplantae</taxon>
        <taxon>Chlorophyta</taxon>
        <taxon>core chlorophytes</taxon>
        <taxon>Chlorophyceae</taxon>
        <taxon>CS clade</taxon>
        <taxon>Chlamydomonadales</taxon>
        <taxon>Dunaliellaceae</taxon>
        <taxon>Dunaliella</taxon>
    </lineage>
</organism>
<dbReference type="GO" id="GO:0005524">
    <property type="term" value="F:ATP binding"/>
    <property type="evidence" value="ECO:0007669"/>
    <property type="project" value="UniProtKB-UniRule"/>
</dbReference>
<dbReference type="NCBIfam" id="NF001208">
    <property type="entry name" value="PRK00174.1"/>
    <property type="match status" value="1"/>
</dbReference>
<keyword evidence="2 5" id="KW-0436">Ligase</keyword>
<evidence type="ECO:0000259" key="8">
    <source>
        <dbReference type="Pfam" id="PF16177"/>
    </source>
</evidence>
<evidence type="ECO:0000256" key="1">
    <source>
        <dbReference type="ARBA" id="ARBA00006432"/>
    </source>
</evidence>
<dbReference type="PANTHER" id="PTHR24095">
    <property type="entry name" value="ACETYL-COENZYME A SYNTHETASE"/>
    <property type="match status" value="1"/>
</dbReference>
<evidence type="ECO:0000256" key="5">
    <source>
        <dbReference type="RuleBase" id="RU361147"/>
    </source>
</evidence>
<dbReference type="SUPFAM" id="SSF56801">
    <property type="entry name" value="Acetyl-CoA synthetase-like"/>
    <property type="match status" value="1"/>
</dbReference>
<dbReference type="Gene3D" id="3.30.300.30">
    <property type="match status" value="1"/>
</dbReference>
<evidence type="ECO:0000259" key="6">
    <source>
        <dbReference type="Pfam" id="PF00501"/>
    </source>
</evidence>
<dbReference type="Pfam" id="PF00501">
    <property type="entry name" value="AMP-binding"/>
    <property type="match status" value="1"/>
</dbReference>
<dbReference type="EMBL" id="HBIP01025171">
    <property type="protein sequence ID" value="CAE0500074.1"/>
    <property type="molecule type" value="Transcribed_RNA"/>
</dbReference>
<dbReference type="InterPro" id="IPR045851">
    <property type="entry name" value="AMP-bd_C_sf"/>
</dbReference>
<dbReference type="InterPro" id="IPR000873">
    <property type="entry name" value="AMP-dep_synth/lig_dom"/>
</dbReference>
<evidence type="ECO:0000256" key="3">
    <source>
        <dbReference type="ARBA" id="ARBA00022741"/>
    </source>
</evidence>